<reference evidence="3" key="1">
    <citation type="submission" date="2015-01" db="EMBL/GenBank/DDBJ databases">
        <authorList>
            <person name="Aksoy S."/>
            <person name="Warren W."/>
            <person name="Wilson R.K."/>
        </authorList>
    </citation>
    <scope>NUCLEOTIDE SEQUENCE [LARGE SCALE GENOMIC DNA]</scope>
    <source>
        <strain evidence="3">IAEA</strain>
    </source>
</reference>
<feature type="compositionally biased region" description="Basic residues" evidence="1">
    <location>
        <begin position="70"/>
        <end position="83"/>
    </location>
</feature>
<proteinExistence type="predicted"/>
<evidence type="ECO:0000256" key="1">
    <source>
        <dbReference type="SAM" id="MobiDB-lite"/>
    </source>
</evidence>
<evidence type="ECO:0000313" key="2">
    <source>
        <dbReference type="EnsemblMetazoa" id="GPPI025545-PA"/>
    </source>
</evidence>
<dbReference type="EnsemblMetazoa" id="GPPI025545-RA">
    <property type="protein sequence ID" value="GPPI025545-PA"/>
    <property type="gene ID" value="GPPI025545"/>
</dbReference>
<feature type="region of interest" description="Disordered" evidence="1">
    <location>
        <begin position="1"/>
        <end position="20"/>
    </location>
</feature>
<accession>A0A1B0BCB7</accession>
<feature type="compositionally biased region" description="Polar residues" evidence="1">
    <location>
        <begin position="10"/>
        <end position="20"/>
    </location>
</feature>
<keyword evidence="3" id="KW-1185">Reference proteome</keyword>
<dbReference type="AlphaFoldDB" id="A0A1B0BCB7"/>
<sequence length="119" mass="13624">MDAIEVDSESPGSSKGLRNTKTEQGFSVLFQLTTRGKFWLECKLLEANGVTIEGKDALPEYVTCCRCKARRTRKQTQQKRKPKSRCEKQSPKPKVQSKGALRRQLIREKRAARKRNAKD</sequence>
<evidence type="ECO:0000313" key="3">
    <source>
        <dbReference type="Proteomes" id="UP000092460"/>
    </source>
</evidence>
<dbReference type="Proteomes" id="UP000092460">
    <property type="component" value="Unassembled WGS sequence"/>
</dbReference>
<reference evidence="2" key="2">
    <citation type="submission" date="2020-05" db="UniProtKB">
        <authorList>
            <consortium name="EnsemblMetazoa"/>
        </authorList>
    </citation>
    <scope>IDENTIFICATION</scope>
    <source>
        <strain evidence="2">IAEA</strain>
    </source>
</reference>
<protein>
    <submittedName>
        <fullName evidence="2">Uncharacterized protein</fullName>
    </submittedName>
</protein>
<feature type="compositionally biased region" description="Basic residues" evidence="1">
    <location>
        <begin position="110"/>
        <end position="119"/>
    </location>
</feature>
<feature type="region of interest" description="Disordered" evidence="1">
    <location>
        <begin position="70"/>
        <end position="119"/>
    </location>
</feature>
<dbReference type="VEuPathDB" id="VectorBase:GPPI025545"/>
<name>A0A1B0BCB7_9MUSC</name>
<dbReference type="EMBL" id="JXJN01011918">
    <property type="status" value="NOT_ANNOTATED_CDS"/>
    <property type="molecule type" value="Genomic_DNA"/>
</dbReference>
<organism evidence="2 3">
    <name type="scientific">Glossina palpalis gambiensis</name>
    <dbReference type="NCBI Taxonomy" id="67801"/>
    <lineage>
        <taxon>Eukaryota</taxon>
        <taxon>Metazoa</taxon>
        <taxon>Ecdysozoa</taxon>
        <taxon>Arthropoda</taxon>
        <taxon>Hexapoda</taxon>
        <taxon>Insecta</taxon>
        <taxon>Pterygota</taxon>
        <taxon>Neoptera</taxon>
        <taxon>Endopterygota</taxon>
        <taxon>Diptera</taxon>
        <taxon>Brachycera</taxon>
        <taxon>Muscomorpha</taxon>
        <taxon>Hippoboscoidea</taxon>
        <taxon>Glossinidae</taxon>
        <taxon>Glossina</taxon>
    </lineage>
</organism>